<protein>
    <recommendedName>
        <fullName evidence="8">Probable serine carboxypeptidase CPVL</fullName>
    </recommendedName>
</protein>
<gene>
    <name evidence="13 14" type="primary">CPVL</name>
    <name evidence="10" type="ORF">HJG60_003266</name>
</gene>
<dbReference type="Pfam" id="PF00450">
    <property type="entry name" value="Peptidase_S10"/>
    <property type="match status" value="1"/>
</dbReference>
<dbReference type="KEGG" id="pdic:114508058"/>
<dbReference type="GO" id="GO:0004185">
    <property type="term" value="F:serine-type carboxypeptidase activity"/>
    <property type="evidence" value="ECO:0007669"/>
    <property type="project" value="InterPro"/>
</dbReference>
<feature type="chain" id="PRO_5044641861" description="Probable serine carboxypeptidase CPVL" evidence="9">
    <location>
        <begin position="20"/>
        <end position="469"/>
    </location>
</feature>
<proteinExistence type="inferred from homology"/>
<dbReference type="SUPFAM" id="SSF53474">
    <property type="entry name" value="alpha/beta-Hydrolases"/>
    <property type="match status" value="1"/>
</dbReference>
<keyword evidence="3" id="KW-0645">Protease</keyword>
<dbReference type="AlphaFoldDB" id="A0A6J2MQT0"/>
<evidence type="ECO:0000256" key="7">
    <source>
        <dbReference type="ARBA" id="ARBA00055171"/>
    </source>
</evidence>
<name>A0A6J2MQT0_9CHIR</name>
<dbReference type="PANTHER" id="PTHR11802:SF472">
    <property type="entry name" value="SERINE CARBOXYPEPTIDASE CPVL-RELATED"/>
    <property type="match status" value="1"/>
</dbReference>
<dbReference type="CTD" id="54504"/>
<keyword evidence="4 9" id="KW-0732">Signal</keyword>
<evidence type="ECO:0000256" key="8">
    <source>
        <dbReference type="ARBA" id="ARBA00072229"/>
    </source>
</evidence>
<dbReference type="EMBL" id="JABVXQ010000011">
    <property type="protein sequence ID" value="KAF6085625.1"/>
    <property type="molecule type" value="Genomic_DNA"/>
</dbReference>
<dbReference type="Proteomes" id="UP000664940">
    <property type="component" value="Unassembled WGS sequence"/>
</dbReference>
<evidence type="ECO:0000313" key="14">
    <source>
        <dbReference type="RefSeq" id="XP_035866348.1"/>
    </source>
</evidence>
<evidence type="ECO:0000256" key="1">
    <source>
        <dbReference type="ARBA" id="ARBA00009431"/>
    </source>
</evidence>
<dbReference type="GO" id="GO:0006508">
    <property type="term" value="P:proteolysis"/>
    <property type="evidence" value="ECO:0007669"/>
    <property type="project" value="UniProtKB-KW"/>
</dbReference>
<evidence type="ECO:0000256" key="4">
    <source>
        <dbReference type="ARBA" id="ARBA00022729"/>
    </source>
</evidence>
<dbReference type="GeneID" id="114508058"/>
<dbReference type="Proteomes" id="UP000504628">
    <property type="component" value="Chromosome 10"/>
</dbReference>
<evidence type="ECO:0000256" key="5">
    <source>
        <dbReference type="ARBA" id="ARBA00022801"/>
    </source>
</evidence>
<evidence type="ECO:0000256" key="9">
    <source>
        <dbReference type="SAM" id="SignalP"/>
    </source>
</evidence>
<evidence type="ECO:0000313" key="12">
    <source>
        <dbReference type="Proteomes" id="UP000664940"/>
    </source>
</evidence>
<reference evidence="13 14" key="2">
    <citation type="submission" date="2025-04" db="UniProtKB">
        <authorList>
            <consortium name="RefSeq"/>
        </authorList>
    </citation>
    <scope>IDENTIFICATION</scope>
    <source>
        <tissue evidence="13 14">Muscle</tissue>
    </source>
</reference>
<evidence type="ECO:0000256" key="6">
    <source>
        <dbReference type="ARBA" id="ARBA00023180"/>
    </source>
</evidence>
<evidence type="ECO:0000313" key="11">
    <source>
        <dbReference type="Proteomes" id="UP000504628"/>
    </source>
</evidence>
<accession>A0A6J2MQT0</accession>
<dbReference type="RefSeq" id="XP_028381856.1">
    <property type="nucleotide sequence ID" value="XM_028526055.2"/>
</dbReference>
<comment type="function">
    <text evidence="7">May be involved in the digestion of phagocytosed particles in the lysosome, participation in an inflammatory protease cascade, and trimming of peptides for antigen presentation.</text>
</comment>
<dbReference type="OrthoDB" id="443318at2759"/>
<dbReference type="FunFam" id="3.40.50.1820:FF:000096">
    <property type="entry name" value="Carboxypeptidase vitellogenic-like"/>
    <property type="match status" value="1"/>
</dbReference>
<dbReference type="RefSeq" id="XP_035866348.1">
    <property type="nucleotide sequence ID" value="XM_036010455.1"/>
</dbReference>
<dbReference type="PANTHER" id="PTHR11802">
    <property type="entry name" value="SERINE PROTEASE FAMILY S10 SERINE CARBOXYPEPTIDASE"/>
    <property type="match status" value="1"/>
</dbReference>
<evidence type="ECO:0000256" key="3">
    <source>
        <dbReference type="ARBA" id="ARBA00022670"/>
    </source>
</evidence>
<evidence type="ECO:0000256" key="2">
    <source>
        <dbReference type="ARBA" id="ARBA00022645"/>
    </source>
</evidence>
<dbReference type="InterPro" id="IPR001563">
    <property type="entry name" value="Peptidase_S10"/>
</dbReference>
<sequence length="469" mass="53281">MWKEAVLLALLMLCPSGRGLFHFRSGNTHVSVPHDGGDTGQPLHLTPYIEAGKVVEGRQLSAVAPLQGLNVVSYCGFLTVNKTYNSNLFFWFFPAEMQSSTAPVVVWLQGGPGSSSLLGVFMEHGPFVVTKNLTLYLRDFAWTSTLSMLYIDNPVGAGFSFTDDPQGYAVSEDDVARDLFSALMQFFQLFPEFQENDFYITGQSYAGKYVPAIAYHIHTLNPTLSLQINLKGIAIGSGFCDPESALRGYPSLLYEMGLVDEKQRKYIQEQCHESLEHIQEEKWLQAFEVFNRLVGDHSYLVNVTGCPDLSNIIQCTEPEEYSYFKRFLALSEVRRAIHVGNRTFNDGSEAKKYLQEDFVQSVLPWLAELMNNYKVLMYNGQLDILMAASLTERYLMAVNWKGSQEYRRAERKVWKILKSDQEVAGYVRQVGNFHQLIVRGGGHSLPFDQPLRAFDMINRFIYEKGWDPY</sequence>
<keyword evidence="11" id="KW-1185">Reference proteome</keyword>
<organism evidence="11 13">
    <name type="scientific">Phyllostomus discolor</name>
    <name type="common">pale spear-nosed bat</name>
    <dbReference type="NCBI Taxonomy" id="89673"/>
    <lineage>
        <taxon>Eukaryota</taxon>
        <taxon>Metazoa</taxon>
        <taxon>Chordata</taxon>
        <taxon>Craniata</taxon>
        <taxon>Vertebrata</taxon>
        <taxon>Euteleostomi</taxon>
        <taxon>Mammalia</taxon>
        <taxon>Eutheria</taxon>
        <taxon>Laurasiatheria</taxon>
        <taxon>Chiroptera</taxon>
        <taxon>Yangochiroptera</taxon>
        <taxon>Phyllostomidae</taxon>
        <taxon>Phyllostominae</taxon>
        <taxon>Phyllostomus</taxon>
    </lineage>
</organism>
<comment type="similarity">
    <text evidence="1">Belongs to the peptidase S10 family.</text>
</comment>
<keyword evidence="5" id="KW-0378">Hydrolase</keyword>
<feature type="signal peptide" evidence="9">
    <location>
        <begin position="1"/>
        <end position="19"/>
    </location>
</feature>
<reference evidence="10 12" key="1">
    <citation type="journal article" date="2020" name="Nature">
        <title>Six reference-quality genomes reveal evolution of bat adaptations.</title>
        <authorList>
            <person name="Jebb D."/>
            <person name="Huang Z."/>
            <person name="Pippel M."/>
            <person name="Hughes G.M."/>
            <person name="Lavrichenko K."/>
            <person name="Devanna P."/>
            <person name="Winkler S."/>
            <person name="Jermiin L.S."/>
            <person name="Skirmuntt E.C."/>
            <person name="Katzourakis A."/>
            <person name="Burkitt-Gray L."/>
            <person name="Ray D.A."/>
            <person name="Sullivan K.A.M."/>
            <person name="Roscito J.G."/>
            <person name="Kirilenko B.M."/>
            <person name="Davalos L.M."/>
            <person name="Corthals A.P."/>
            <person name="Power M.L."/>
            <person name="Jones G."/>
            <person name="Ransome R.D."/>
            <person name="Dechmann D.K.N."/>
            <person name="Locatelli A.G."/>
            <person name="Puechmaille S.J."/>
            <person name="Fedrigo O."/>
            <person name="Jarvis E.D."/>
            <person name="Hiller M."/>
            <person name="Vernes S.C."/>
            <person name="Myers E.W."/>
            <person name="Teeling E.C."/>
        </authorList>
    </citation>
    <scope>NUCLEOTIDE SEQUENCE [LARGE SCALE GENOMIC DNA]</scope>
    <source>
        <strain evidence="10">Bat1K_MPI-CBG_1</strain>
    </source>
</reference>
<keyword evidence="6" id="KW-0325">Glycoprotein</keyword>
<evidence type="ECO:0000313" key="13">
    <source>
        <dbReference type="RefSeq" id="XP_028381856.1"/>
    </source>
</evidence>
<dbReference type="InterPro" id="IPR029058">
    <property type="entry name" value="AB_hydrolase_fold"/>
</dbReference>
<dbReference type="PRINTS" id="PR00724">
    <property type="entry name" value="CRBOXYPTASEC"/>
</dbReference>
<evidence type="ECO:0000313" key="10">
    <source>
        <dbReference type="EMBL" id="KAF6085625.1"/>
    </source>
</evidence>
<dbReference type="Gene3D" id="3.40.50.1820">
    <property type="entry name" value="alpha/beta hydrolase"/>
    <property type="match status" value="1"/>
</dbReference>
<keyword evidence="2 10" id="KW-0121">Carboxypeptidase</keyword>